<feature type="transmembrane region" description="Helical" evidence="2">
    <location>
        <begin position="42"/>
        <end position="75"/>
    </location>
</feature>
<keyword evidence="2" id="KW-1133">Transmembrane helix</keyword>
<organism evidence="3 4">
    <name type="scientific">Tetragonisca angustula</name>
    <dbReference type="NCBI Taxonomy" id="166442"/>
    <lineage>
        <taxon>Eukaryota</taxon>
        <taxon>Metazoa</taxon>
        <taxon>Ecdysozoa</taxon>
        <taxon>Arthropoda</taxon>
        <taxon>Hexapoda</taxon>
        <taxon>Insecta</taxon>
        <taxon>Pterygota</taxon>
        <taxon>Neoptera</taxon>
        <taxon>Endopterygota</taxon>
        <taxon>Hymenoptera</taxon>
        <taxon>Apocrita</taxon>
        <taxon>Aculeata</taxon>
        <taxon>Apoidea</taxon>
        <taxon>Anthophila</taxon>
        <taxon>Apidae</taxon>
        <taxon>Tetragonisca</taxon>
    </lineage>
</organism>
<keyword evidence="2" id="KW-0812">Transmembrane</keyword>
<evidence type="ECO:0000313" key="4">
    <source>
        <dbReference type="Proteomes" id="UP001432146"/>
    </source>
</evidence>
<feature type="region of interest" description="Disordered" evidence="1">
    <location>
        <begin position="1"/>
        <end position="31"/>
    </location>
</feature>
<keyword evidence="4" id="KW-1185">Reference proteome</keyword>
<evidence type="ECO:0000256" key="1">
    <source>
        <dbReference type="SAM" id="MobiDB-lite"/>
    </source>
</evidence>
<accession>A0AAW1AL86</accession>
<evidence type="ECO:0000256" key="2">
    <source>
        <dbReference type="SAM" id="Phobius"/>
    </source>
</evidence>
<comment type="caution">
    <text evidence="3">The sequence shown here is derived from an EMBL/GenBank/DDBJ whole genome shotgun (WGS) entry which is preliminary data.</text>
</comment>
<gene>
    <name evidence="3" type="ORF">QLX08_000543</name>
</gene>
<dbReference type="Proteomes" id="UP001432146">
    <property type="component" value="Unassembled WGS sequence"/>
</dbReference>
<reference evidence="3 4" key="1">
    <citation type="submission" date="2024-05" db="EMBL/GenBank/DDBJ databases">
        <title>The nuclear and mitochondrial genome assemblies of Tetragonisca angustula (Apidae: Meliponini), a tiny yet remarkable pollinator in the Neotropics.</title>
        <authorList>
            <person name="Ferrari R."/>
            <person name="Ricardo P.C."/>
            <person name="Dias F.C."/>
            <person name="Araujo N.S."/>
            <person name="Soares D.O."/>
            <person name="Zhou Q.-S."/>
            <person name="Zhu C.-D."/>
            <person name="Coutinho L."/>
            <person name="Airas M.C."/>
            <person name="Batista T.M."/>
        </authorList>
    </citation>
    <scope>NUCLEOTIDE SEQUENCE [LARGE SCALE GENOMIC DNA]</scope>
    <source>
        <strain evidence="3">ASF017062</strain>
        <tissue evidence="3">Abdomen</tissue>
    </source>
</reference>
<feature type="region of interest" description="Disordered" evidence="1">
    <location>
        <begin position="147"/>
        <end position="181"/>
    </location>
</feature>
<name>A0AAW1AL86_9HYME</name>
<feature type="compositionally biased region" description="Basic residues" evidence="1">
    <location>
        <begin position="17"/>
        <end position="29"/>
    </location>
</feature>
<proteinExistence type="predicted"/>
<evidence type="ECO:0000313" key="3">
    <source>
        <dbReference type="EMBL" id="KAK9309897.1"/>
    </source>
</evidence>
<dbReference type="AlphaFoldDB" id="A0AAW1AL86"/>
<protein>
    <submittedName>
        <fullName evidence="3">Uncharacterized protein</fullName>
    </submittedName>
</protein>
<dbReference type="EMBL" id="JAWNGG020000007">
    <property type="protein sequence ID" value="KAK9309897.1"/>
    <property type="molecule type" value="Genomic_DNA"/>
</dbReference>
<sequence length="181" mass="20785">MEYATLKSQKQMDYEKRRRCNSRPRRATRTTRQQPSLFDKVMYYFVTFIHIFLVFFAIVTATVVLIVVCASVAHYEQRCCNETVISIVPAVDGKFHVTIEKAQTVNIISKQLSRNDSLSGESWLNLTMQMENRMMLVHLKLSPTTDSPKMRSNITDGMLDGSKTNLSTSVERRRPTVLTTP</sequence>
<keyword evidence="2" id="KW-0472">Membrane</keyword>